<comment type="caution">
    <text evidence="1">The sequence shown here is derived from an EMBL/GenBank/DDBJ whole genome shotgun (WGS) entry which is preliminary data.</text>
</comment>
<dbReference type="Gramene" id="rna39799">
    <property type="protein sequence ID" value="RHN45456.1"/>
    <property type="gene ID" value="gene39799"/>
</dbReference>
<sequence>MIISLNCNLPQPFEIWRIPTLMDHLSFCVSLDTLPNNLESCLSQFSIVQNK</sequence>
<name>A0A396GWF3_MEDTR</name>
<proteinExistence type="predicted"/>
<evidence type="ECO:0000313" key="1">
    <source>
        <dbReference type="EMBL" id="RHN45456.1"/>
    </source>
</evidence>
<organism evidence="1">
    <name type="scientific">Medicago truncatula</name>
    <name type="common">Barrel medic</name>
    <name type="synonym">Medicago tribuloides</name>
    <dbReference type="NCBI Taxonomy" id="3880"/>
    <lineage>
        <taxon>Eukaryota</taxon>
        <taxon>Viridiplantae</taxon>
        <taxon>Streptophyta</taxon>
        <taxon>Embryophyta</taxon>
        <taxon>Tracheophyta</taxon>
        <taxon>Spermatophyta</taxon>
        <taxon>Magnoliopsida</taxon>
        <taxon>eudicotyledons</taxon>
        <taxon>Gunneridae</taxon>
        <taxon>Pentapetalae</taxon>
        <taxon>rosids</taxon>
        <taxon>fabids</taxon>
        <taxon>Fabales</taxon>
        <taxon>Fabaceae</taxon>
        <taxon>Papilionoideae</taxon>
        <taxon>50 kb inversion clade</taxon>
        <taxon>NPAAA clade</taxon>
        <taxon>Hologalegina</taxon>
        <taxon>IRL clade</taxon>
        <taxon>Trifolieae</taxon>
        <taxon>Medicago</taxon>
    </lineage>
</organism>
<accession>A0A396GWF3</accession>
<dbReference type="AlphaFoldDB" id="A0A396GWF3"/>
<reference evidence="1" key="1">
    <citation type="journal article" date="2018" name="Nat. Plants">
        <title>Whole-genome landscape of Medicago truncatula symbiotic genes.</title>
        <authorList>
            <person name="Pecrix Y."/>
            <person name="Gamas P."/>
            <person name="Carrere S."/>
        </authorList>
    </citation>
    <scope>NUCLEOTIDE SEQUENCE</scope>
    <source>
        <tissue evidence="1">Leaves</tissue>
    </source>
</reference>
<dbReference type="EMBL" id="PSQE01000007">
    <property type="protein sequence ID" value="RHN45456.1"/>
    <property type="molecule type" value="Genomic_DNA"/>
</dbReference>
<protein>
    <submittedName>
        <fullName evidence="1">Uncharacterized protein</fullName>
    </submittedName>
</protein>
<gene>
    <name evidence="1" type="ORF">MtrunA17_Chr7g0231411</name>
</gene>
<dbReference type="Proteomes" id="UP000265566">
    <property type="component" value="Chromosome 7"/>
</dbReference>